<accession>A0ABN8PKP0</accession>
<comment type="caution">
    <text evidence="2">The sequence shown here is derived from an EMBL/GenBank/DDBJ whole genome shotgun (WGS) entry which is preliminary data.</text>
</comment>
<protein>
    <submittedName>
        <fullName evidence="2">Uncharacterized protein</fullName>
    </submittedName>
</protein>
<evidence type="ECO:0000313" key="2">
    <source>
        <dbReference type="EMBL" id="CAH3145826.1"/>
    </source>
</evidence>
<organism evidence="2 3">
    <name type="scientific">Porites lobata</name>
    <dbReference type="NCBI Taxonomy" id="104759"/>
    <lineage>
        <taxon>Eukaryota</taxon>
        <taxon>Metazoa</taxon>
        <taxon>Cnidaria</taxon>
        <taxon>Anthozoa</taxon>
        <taxon>Hexacorallia</taxon>
        <taxon>Scleractinia</taxon>
        <taxon>Fungiina</taxon>
        <taxon>Poritidae</taxon>
        <taxon>Porites</taxon>
    </lineage>
</organism>
<proteinExistence type="predicted"/>
<reference evidence="2 3" key="1">
    <citation type="submission" date="2022-05" db="EMBL/GenBank/DDBJ databases">
        <authorList>
            <consortium name="Genoscope - CEA"/>
            <person name="William W."/>
        </authorList>
    </citation>
    <scope>NUCLEOTIDE SEQUENCE [LARGE SCALE GENOMIC DNA]</scope>
</reference>
<gene>
    <name evidence="2" type="ORF">PLOB_00044740</name>
</gene>
<dbReference type="Proteomes" id="UP001159405">
    <property type="component" value="Unassembled WGS sequence"/>
</dbReference>
<dbReference type="EMBL" id="CALNXK010000077">
    <property type="protein sequence ID" value="CAH3145826.1"/>
    <property type="molecule type" value="Genomic_DNA"/>
</dbReference>
<feature type="compositionally biased region" description="Acidic residues" evidence="1">
    <location>
        <begin position="7"/>
        <end position="21"/>
    </location>
</feature>
<sequence length="135" mass="15519">MDLLINSEDEEDESDSDPDNSEPEHEADTAGVCGIFPIIGSNWEERYQEGLNKCYELRVKKETVPIRVEQEPENIADCNALKFEVLADGKWFILGYCGVKKIPKLKKALHHGQVMSIELCTLKRVWYPVISEFRF</sequence>
<evidence type="ECO:0000256" key="1">
    <source>
        <dbReference type="SAM" id="MobiDB-lite"/>
    </source>
</evidence>
<name>A0ABN8PKP0_9CNID</name>
<evidence type="ECO:0000313" key="3">
    <source>
        <dbReference type="Proteomes" id="UP001159405"/>
    </source>
</evidence>
<feature type="region of interest" description="Disordered" evidence="1">
    <location>
        <begin position="1"/>
        <end position="31"/>
    </location>
</feature>
<keyword evidence="3" id="KW-1185">Reference proteome</keyword>